<feature type="region of interest" description="Disordered" evidence="7">
    <location>
        <begin position="618"/>
        <end position="687"/>
    </location>
</feature>
<dbReference type="SUPFAM" id="SSF46689">
    <property type="entry name" value="Homeodomain-like"/>
    <property type="match status" value="2"/>
</dbReference>
<gene>
    <name evidence="9" type="ORF">FBUS_05608</name>
</gene>
<dbReference type="AlphaFoldDB" id="A0A8E0S2G1"/>
<dbReference type="OrthoDB" id="6417226at2759"/>
<evidence type="ECO:0000256" key="2">
    <source>
        <dbReference type="ARBA" id="ARBA00022723"/>
    </source>
</evidence>
<feature type="DNA-binding region" description="Homeobox" evidence="5">
    <location>
        <begin position="912"/>
        <end position="971"/>
    </location>
</feature>
<dbReference type="Gene3D" id="1.10.10.60">
    <property type="entry name" value="Homeodomain-like"/>
    <property type="match status" value="2"/>
</dbReference>
<sequence length="1096" mass="119081">VNEVSSRCCELSKFVSVIFDRLSCYYSSPTYSDLSDLELMESAVKNNDSTTCLPHNEKTVDFSQWSSTPPNVMDLSLMVSKTTAIDPAPSDGDAMCIFCQLCGHSVKSNKMLTHMTVHFLQLSQNFSPEDFSLFPEKQQKFRSPLELLRGNIMRPNQLNCLRDTAKNVLSNHLGPHITEDSVDAFLALALELVAQSPTLYQQTYDRIQKDWFQLDRLHYQQLTAQSLCSNCKPVLHFALGTTHSLHDQLTHAPLRGLDNSQIVNILDSMLDKTNNSAESRESVDNSIHEKSFISVGSYDSHPAVRLMKAAASQNTIQTDPRGVSSLHCSKLSPPAIGVTSDELPAAMEVSSFIDSNPAGSEDGLNNMLTAFSSLQRNLIPFNGEKLYLSTPSLKKSKVLSDLFSPSLLSGLVFAPHSPRLTLDTTGSNESTMTLTSDKMTSGISTPMVPQRRSRTRLSEAQLAVLRSYFDINNSPSEEKIMEICTKTGLPGKVVKHWFRNTLFKERQRTKDNPYNFSVPPSTSIDLEEYEKTGRVEVRPAVVNSLPTSRYEDILGPVESNNHAIIKGEKSSPGADKPQGEVQSQAIHEGPHSGIHQDDQTELDRMEFLKRYLGNRSFAGTPAEVIGPNPPKRSRCSSVGSIGVEYDSLKPSSQISSPTSASNPPSVPADSQLTPTSSSSLINTSESNEQQASSFDLAHWLIQSSTGEIPTAFPNSCQNEQKGIPAISLGLSQYSPTSSSCPQVGFPVAVNSNNDSGNIINLEVYTNPYIDQVENASAIGTFHLQKQMEAYMMAAALSQKVTSSTSPSLPLSFRPPPPPLPEFYSLSGGVSPDTPLDLSTTSSCIVKMTSPSLPPFSVDLPLDQHLGAFNLNTKSESVIKSFPSMVHSLPNNSLTSGGNSVSHNTIASNTAGGRRNRTSITALQSRCMQAIYTHHKTPSVHECDRLGGVIGLTRRVVQVWFQNQRAKEKKMARVASACSSLNANGSSYPLNPNGGSIVDFASDPSYCRLCDVSIRCDLTGAMPVFARTSANCPSGLDLASNSSVDIHSNPTHSPNGSISTSANVLASHASFVDHLFSPSHLKKLVGICSVELQTGQM</sequence>
<evidence type="ECO:0000256" key="5">
    <source>
        <dbReference type="PROSITE-ProRule" id="PRU00108"/>
    </source>
</evidence>
<evidence type="ECO:0000256" key="1">
    <source>
        <dbReference type="ARBA" id="ARBA00004123"/>
    </source>
</evidence>
<reference evidence="9" key="1">
    <citation type="submission" date="2019-05" db="EMBL/GenBank/DDBJ databases">
        <title>Annotation for the trematode Fasciolopsis buski.</title>
        <authorList>
            <person name="Choi Y.-J."/>
        </authorList>
    </citation>
    <scope>NUCLEOTIDE SEQUENCE</scope>
    <source>
        <strain evidence="9">HT</strain>
        <tissue evidence="9">Whole worm</tissue>
    </source>
</reference>
<evidence type="ECO:0000313" key="9">
    <source>
        <dbReference type="EMBL" id="KAA0194366.1"/>
    </source>
</evidence>
<feature type="domain" description="Homeobox" evidence="8">
    <location>
        <begin position="448"/>
        <end position="508"/>
    </location>
</feature>
<name>A0A8E0S2G1_9TREM</name>
<feature type="non-terminal residue" evidence="9">
    <location>
        <position position="1"/>
    </location>
</feature>
<keyword evidence="5 6" id="KW-0539">Nucleus</keyword>
<dbReference type="InterPro" id="IPR001356">
    <property type="entry name" value="HD"/>
</dbReference>
<dbReference type="GO" id="GO:0046872">
    <property type="term" value="F:metal ion binding"/>
    <property type="evidence" value="ECO:0007669"/>
    <property type="project" value="UniProtKB-KW"/>
</dbReference>
<accession>A0A8E0S2G1</accession>
<evidence type="ECO:0000259" key="8">
    <source>
        <dbReference type="PROSITE" id="PS50071"/>
    </source>
</evidence>
<dbReference type="InterPro" id="IPR051968">
    <property type="entry name" value="ZnFinger_Homeobox_TR"/>
</dbReference>
<feature type="domain" description="Homeobox" evidence="8">
    <location>
        <begin position="910"/>
        <end position="970"/>
    </location>
</feature>
<evidence type="ECO:0000256" key="4">
    <source>
        <dbReference type="ARBA" id="ARBA00022833"/>
    </source>
</evidence>
<feature type="compositionally biased region" description="Low complexity" evidence="7">
    <location>
        <begin position="648"/>
        <end position="663"/>
    </location>
</feature>
<evidence type="ECO:0000256" key="6">
    <source>
        <dbReference type="RuleBase" id="RU000682"/>
    </source>
</evidence>
<dbReference type="GO" id="GO:0000981">
    <property type="term" value="F:DNA-binding transcription factor activity, RNA polymerase II-specific"/>
    <property type="evidence" value="ECO:0007669"/>
    <property type="project" value="TreeGrafter"/>
</dbReference>
<protein>
    <submittedName>
        <fullName evidence="9">Zinc finger homeobox protein 3</fullName>
    </submittedName>
</protein>
<feature type="DNA-binding region" description="Homeobox" evidence="5">
    <location>
        <begin position="450"/>
        <end position="509"/>
    </location>
</feature>
<dbReference type="GO" id="GO:0005634">
    <property type="term" value="C:nucleus"/>
    <property type="evidence" value="ECO:0007669"/>
    <property type="project" value="UniProtKB-SubCell"/>
</dbReference>
<dbReference type="SMART" id="SM00389">
    <property type="entry name" value="HOX"/>
    <property type="match status" value="2"/>
</dbReference>
<feature type="compositionally biased region" description="Polar residues" evidence="7">
    <location>
        <begin position="892"/>
        <end position="910"/>
    </location>
</feature>
<feature type="compositionally biased region" description="Polar residues" evidence="7">
    <location>
        <begin position="422"/>
        <end position="444"/>
    </location>
</feature>
<evidence type="ECO:0000313" key="10">
    <source>
        <dbReference type="Proteomes" id="UP000728185"/>
    </source>
</evidence>
<feature type="compositionally biased region" description="Low complexity" evidence="7">
    <location>
        <begin position="675"/>
        <end position="687"/>
    </location>
</feature>
<comment type="subcellular location">
    <subcellularLocation>
        <location evidence="1 5 6">Nucleus</location>
    </subcellularLocation>
</comment>
<keyword evidence="2" id="KW-0479">Metal-binding</keyword>
<dbReference type="InterPro" id="IPR009057">
    <property type="entry name" value="Homeodomain-like_sf"/>
</dbReference>
<keyword evidence="5 6" id="KW-0371">Homeobox</keyword>
<feature type="compositionally biased region" description="Basic and acidic residues" evidence="7">
    <location>
        <begin position="588"/>
        <end position="599"/>
    </location>
</feature>
<keyword evidence="10" id="KW-1185">Reference proteome</keyword>
<feature type="region of interest" description="Disordered" evidence="7">
    <location>
        <begin position="422"/>
        <end position="454"/>
    </location>
</feature>
<dbReference type="PROSITE" id="PS50071">
    <property type="entry name" value="HOMEOBOX_2"/>
    <property type="match status" value="2"/>
</dbReference>
<dbReference type="EMBL" id="LUCM01004416">
    <property type="protein sequence ID" value="KAA0194366.1"/>
    <property type="molecule type" value="Genomic_DNA"/>
</dbReference>
<keyword evidence="5 6" id="KW-0238">DNA-binding</keyword>
<dbReference type="Pfam" id="PF00046">
    <property type="entry name" value="Homeodomain"/>
    <property type="match status" value="2"/>
</dbReference>
<dbReference type="CDD" id="cd00086">
    <property type="entry name" value="homeodomain"/>
    <property type="match status" value="2"/>
</dbReference>
<proteinExistence type="predicted"/>
<dbReference type="GO" id="GO:0000978">
    <property type="term" value="F:RNA polymerase II cis-regulatory region sequence-specific DNA binding"/>
    <property type="evidence" value="ECO:0007669"/>
    <property type="project" value="TreeGrafter"/>
</dbReference>
<feature type="region of interest" description="Disordered" evidence="7">
    <location>
        <begin position="566"/>
        <end position="599"/>
    </location>
</feature>
<dbReference type="PANTHER" id="PTHR45891:SF3">
    <property type="entry name" value="ZINC FINGER PROTEIN 2"/>
    <property type="match status" value="1"/>
</dbReference>
<dbReference type="Proteomes" id="UP000728185">
    <property type="component" value="Unassembled WGS sequence"/>
</dbReference>
<organism evidence="9 10">
    <name type="scientific">Fasciolopsis buskii</name>
    <dbReference type="NCBI Taxonomy" id="27845"/>
    <lineage>
        <taxon>Eukaryota</taxon>
        <taxon>Metazoa</taxon>
        <taxon>Spiralia</taxon>
        <taxon>Lophotrochozoa</taxon>
        <taxon>Platyhelminthes</taxon>
        <taxon>Trematoda</taxon>
        <taxon>Digenea</taxon>
        <taxon>Plagiorchiida</taxon>
        <taxon>Echinostomata</taxon>
        <taxon>Echinostomatoidea</taxon>
        <taxon>Fasciolidae</taxon>
        <taxon>Fasciolopsis</taxon>
    </lineage>
</organism>
<comment type="caution">
    <text evidence="9">The sequence shown here is derived from an EMBL/GenBank/DDBJ whole genome shotgun (WGS) entry which is preliminary data.</text>
</comment>
<dbReference type="PANTHER" id="PTHR45891">
    <property type="entry name" value="ZINC FINGER HOMEOBOX PROTEIN"/>
    <property type="match status" value="1"/>
</dbReference>
<keyword evidence="3" id="KW-0677">Repeat</keyword>
<keyword evidence="4" id="KW-0862">Zinc</keyword>
<dbReference type="FunFam" id="1.10.10.60:FF:000064">
    <property type="entry name" value="Zinc finger homeobox protein 4"/>
    <property type="match status" value="1"/>
</dbReference>
<feature type="region of interest" description="Disordered" evidence="7">
    <location>
        <begin position="892"/>
        <end position="914"/>
    </location>
</feature>
<evidence type="ECO:0000256" key="7">
    <source>
        <dbReference type="SAM" id="MobiDB-lite"/>
    </source>
</evidence>
<evidence type="ECO:0000256" key="3">
    <source>
        <dbReference type="ARBA" id="ARBA00022737"/>
    </source>
</evidence>